<organism evidence="1 2">
    <name type="scientific">Meloidogyne enterolobii</name>
    <name type="common">Root-knot nematode worm</name>
    <name type="synonym">Meloidogyne mayaguensis</name>
    <dbReference type="NCBI Taxonomy" id="390850"/>
    <lineage>
        <taxon>Eukaryota</taxon>
        <taxon>Metazoa</taxon>
        <taxon>Ecdysozoa</taxon>
        <taxon>Nematoda</taxon>
        <taxon>Chromadorea</taxon>
        <taxon>Rhabditida</taxon>
        <taxon>Tylenchina</taxon>
        <taxon>Tylenchomorpha</taxon>
        <taxon>Tylenchoidea</taxon>
        <taxon>Meloidogynidae</taxon>
        <taxon>Meloidogyninae</taxon>
        <taxon>Meloidogyne</taxon>
    </lineage>
</organism>
<dbReference type="EMBL" id="CAVMJV010000181">
    <property type="protein sequence ID" value="CAK5121452.1"/>
    <property type="molecule type" value="Genomic_DNA"/>
</dbReference>
<reference evidence="1" key="1">
    <citation type="submission" date="2023-11" db="EMBL/GenBank/DDBJ databases">
        <authorList>
            <person name="Poullet M."/>
        </authorList>
    </citation>
    <scope>NUCLEOTIDE SEQUENCE</scope>
    <source>
        <strain evidence="1">E1834</strain>
    </source>
</reference>
<protein>
    <submittedName>
        <fullName evidence="1">Uncharacterized protein</fullName>
    </submittedName>
</protein>
<gene>
    <name evidence="1" type="ORF">MENTE1834_LOCUS47030</name>
</gene>
<comment type="caution">
    <text evidence="1">The sequence shown here is derived from an EMBL/GenBank/DDBJ whole genome shotgun (WGS) entry which is preliminary data.</text>
</comment>
<keyword evidence="2" id="KW-1185">Reference proteome</keyword>
<sequence>MVEEENEIERRIFHLCQGFNVPLFEKDLQVEKTIQNLYRNFKIFLQAKATHDKGKRHPSAIEEGLPPQLLADRSSRYLLSESMTEYDCEIMPRLHHIRIIGERLLNFYIPRQFTHLWAYILTAYRTAAFIESCPADQDILHHYKEQLNLAIDMRVTLEAPTKTLTIPEDVLQDIRRLNNGIQTGEGSRQNN</sequence>
<name>A0ACB1B782_MELEN</name>
<accession>A0ACB1B782</accession>
<evidence type="ECO:0000313" key="1">
    <source>
        <dbReference type="EMBL" id="CAK5121452.1"/>
    </source>
</evidence>
<proteinExistence type="predicted"/>
<dbReference type="Proteomes" id="UP001497535">
    <property type="component" value="Unassembled WGS sequence"/>
</dbReference>
<evidence type="ECO:0000313" key="2">
    <source>
        <dbReference type="Proteomes" id="UP001497535"/>
    </source>
</evidence>